<dbReference type="EMBL" id="JAESVA010000001">
    <property type="protein sequence ID" value="MCB8878828.1"/>
    <property type="molecule type" value="Genomic_DNA"/>
</dbReference>
<reference evidence="2 3" key="1">
    <citation type="journal article" date="2021" name="Microorganisms">
        <title>Acidisoma silvae sp. nov. and Acidisomacellulosilytica sp. nov., Two Acidophilic Bacteria Isolated from Decaying Wood, Hydrolyzing Cellulose and Producing Poly-3-hydroxybutyrate.</title>
        <authorList>
            <person name="Mieszkin S."/>
            <person name="Pouder E."/>
            <person name="Uroz S."/>
            <person name="Simon-Colin C."/>
            <person name="Alain K."/>
        </authorList>
    </citation>
    <scope>NUCLEOTIDE SEQUENCE [LARGE SCALE GENOMIC DNA]</scope>
    <source>
        <strain evidence="2 3">HW T5.17</strain>
    </source>
</reference>
<gene>
    <name evidence="2" type="ORF">ACELLULO517_01180</name>
</gene>
<evidence type="ECO:0000313" key="2">
    <source>
        <dbReference type="EMBL" id="MCB8878828.1"/>
    </source>
</evidence>
<evidence type="ECO:0000256" key="1">
    <source>
        <dbReference type="SAM" id="MobiDB-lite"/>
    </source>
</evidence>
<evidence type="ECO:0000313" key="3">
    <source>
        <dbReference type="Proteomes" id="UP000721844"/>
    </source>
</evidence>
<dbReference type="AlphaFoldDB" id="A0A963YZ36"/>
<feature type="region of interest" description="Disordered" evidence="1">
    <location>
        <begin position="64"/>
        <end position="83"/>
    </location>
</feature>
<protein>
    <submittedName>
        <fullName evidence="2">Uncharacterized protein</fullName>
    </submittedName>
</protein>
<proteinExistence type="predicted"/>
<organism evidence="2 3">
    <name type="scientific">Acidisoma cellulosilyticum</name>
    <dbReference type="NCBI Taxonomy" id="2802395"/>
    <lineage>
        <taxon>Bacteria</taxon>
        <taxon>Pseudomonadati</taxon>
        <taxon>Pseudomonadota</taxon>
        <taxon>Alphaproteobacteria</taxon>
        <taxon>Acetobacterales</taxon>
        <taxon>Acidocellaceae</taxon>
        <taxon>Acidisoma</taxon>
    </lineage>
</organism>
<dbReference type="RefSeq" id="WP_227304944.1">
    <property type="nucleotide sequence ID" value="NZ_JAESVA010000001.1"/>
</dbReference>
<sequence length="83" mass="9177">MTTTVYDSKAFRVWKMIHEDKVPAKKAAVKIGVSLAEIYEYLAYCKTRIDILVSRKATYSAIAKHNPSSHNAGHSNAKPPSGL</sequence>
<accession>A0A963YZ36</accession>
<comment type="caution">
    <text evidence="2">The sequence shown here is derived from an EMBL/GenBank/DDBJ whole genome shotgun (WGS) entry which is preliminary data.</text>
</comment>
<name>A0A963YZ36_9PROT</name>
<keyword evidence="3" id="KW-1185">Reference proteome</keyword>
<dbReference type="Proteomes" id="UP000721844">
    <property type="component" value="Unassembled WGS sequence"/>
</dbReference>